<dbReference type="InterPro" id="IPR004796">
    <property type="entry name" value="PTS_IIC_cello"/>
</dbReference>
<dbReference type="InterPro" id="IPR004501">
    <property type="entry name" value="PTS_EIIC_3"/>
</dbReference>
<evidence type="ECO:0000256" key="2">
    <source>
        <dbReference type="ARBA" id="ARBA00022448"/>
    </source>
</evidence>
<sequence length="448" mass="48209">MSLNQTLNEKVVPVVMKFVNLKGVQALKDGMLYTLPLNIIGSMFLLVAAFPLKAFTDFCASTFGPNWNDPLYKVQNGTMSIMALVAVMGMAYVYAKNEGVEPFSSAVLSLSTFLIITNDWVEFTPEGATEAFKVGSVIPRDWMGGKGMITAILVSLVVAWAYSLMIKKDMRIKMPEGVPEGVVNGFSALIPAAVIFIVADIVYAVFKFGFNSSLVEVIYKIVQQPLQMASDSPFGAVIIAFFVPFLWFFGIHGGVTVGGMVGSLLTPNTADNALLQAAGTLDLAHGAHIVTQQFYDNFINLAGSGQTLGLTMAMLFLAKSAQYKQLGRLAITPNLFNINEPILFGTPIVLNPIMGVPFIIVPVVNALLLYFAIATEILPPMGGQLPPWTVPPVLSGLIIGGWKYAVMQFVVIALGGLIYLPFFKKIDAMAYADEIAAKNAHADAGVQA</sequence>
<dbReference type="PANTHER" id="PTHR33989:SF4">
    <property type="entry name" value="PTS SYSTEM N,N'-DIACETYLCHITOBIOSE-SPECIFIC EIIC COMPONENT"/>
    <property type="match status" value="1"/>
</dbReference>
<evidence type="ECO:0000256" key="5">
    <source>
        <dbReference type="ARBA" id="ARBA00022692"/>
    </source>
</evidence>
<dbReference type="InterPro" id="IPR051088">
    <property type="entry name" value="PTS_Sugar-EIIC/EIIB"/>
</dbReference>
<feature type="transmembrane region" description="Helical" evidence="9">
    <location>
        <begin position="32"/>
        <end position="54"/>
    </location>
</feature>
<evidence type="ECO:0000256" key="7">
    <source>
        <dbReference type="ARBA" id="ARBA00023136"/>
    </source>
</evidence>
<comment type="subcellular location">
    <subcellularLocation>
        <location evidence="1">Cell membrane</location>
        <topology evidence="1">Multi-pass membrane protein</topology>
    </subcellularLocation>
</comment>
<feature type="transmembrane region" description="Helical" evidence="9">
    <location>
        <begin position="186"/>
        <end position="206"/>
    </location>
</feature>
<feature type="transmembrane region" description="Helical" evidence="9">
    <location>
        <begin position="234"/>
        <end position="255"/>
    </location>
</feature>
<dbReference type="GO" id="GO:0008982">
    <property type="term" value="F:protein-N(PI)-phosphohistidine-sugar phosphotransferase activity"/>
    <property type="evidence" value="ECO:0007669"/>
    <property type="project" value="UniProtKB-UniRule"/>
</dbReference>
<keyword evidence="3 8" id="KW-1003">Cell membrane</keyword>
<dbReference type="Proteomes" id="UP000321089">
    <property type="component" value="Unassembled WGS sequence"/>
</dbReference>
<dbReference type="GO" id="GO:1901264">
    <property type="term" value="P:carbohydrate derivative transport"/>
    <property type="evidence" value="ECO:0007669"/>
    <property type="project" value="TreeGrafter"/>
</dbReference>
<keyword evidence="2 8" id="KW-0813">Transport</keyword>
<keyword evidence="5 9" id="KW-0812">Transmembrane</keyword>
<reference evidence="11 12" key="1">
    <citation type="submission" date="2019-07" db="EMBL/GenBank/DDBJ databases">
        <title>Whole genome shotgun sequence of Clostridium butyricum NBRC 3858.</title>
        <authorList>
            <person name="Hosoyama A."/>
            <person name="Uohara A."/>
            <person name="Ohji S."/>
            <person name="Ichikawa N."/>
        </authorList>
    </citation>
    <scope>NUCLEOTIDE SEQUENCE [LARGE SCALE GENOMIC DNA]</scope>
    <source>
        <strain evidence="11 12">NBRC 3858</strain>
    </source>
</reference>
<feature type="transmembrane region" description="Helical" evidence="9">
    <location>
        <begin position="148"/>
        <end position="166"/>
    </location>
</feature>
<dbReference type="EMBL" id="BKBC01000009">
    <property type="protein sequence ID" value="GEQ20541.1"/>
    <property type="molecule type" value="Genomic_DNA"/>
</dbReference>
<evidence type="ECO:0000256" key="4">
    <source>
        <dbReference type="ARBA" id="ARBA00022597"/>
    </source>
</evidence>
<protein>
    <recommendedName>
        <fullName evidence="8">Permease IIC component</fullName>
    </recommendedName>
</protein>
<keyword evidence="6 9" id="KW-1133">Transmembrane helix</keyword>
<feature type="transmembrane region" description="Helical" evidence="9">
    <location>
        <begin position="74"/>
        <end position="95"/>
    </location>
</feature>
<accession>A0A512TKD0</accession>
<dbReference type="PROSITE" id="PS51105">
    <property type="entry name" value="PTS_EIIC_TYPE_3"/>
    <property type="match status" value="1"/>
</dbReference>
<name>A0A512TKD0_CLOBU</name>
<evidence type="ECO:0000256" key="1">
    <source>
        <dbReference type="ARBA" id="ARBA00004651"/>
    </source>
</evidence>
<keyword evidence="4 8" id="KW-0762">Sugar transport</keyword>
<feature type="domain" description="PTS EIIC type-3" evidence="10">
    <location>
        <begin position="7"/>
        <end position="422"/>
    </location>
</feature>
<comment type="caution">
    <text evidence="11">The sequence shown here is derived from an EMBL/GenBank/DDBJ whole genome shotgun (WGS) entry which is preliminary data.</text>
</comment>
<evidence type="ECO:0000313" key="11">
    <source>
        <dbReference type="EMBL" id="GEQ20541.1"/>
    </source>
</evidence>
<dbReference type="PANTHER" id="PTHR33989">
    <property type="match status" value="1"/>
</dbReference>
<evidence type="ECO:0000313" key="12">
    <source>
        <dbReference type="Proteomes" id="UP000321089"/>
    </source>
</evidence>
<proteinExistence type="predicted"/>
<keyword evidence="7 8" id="KW-0472">Membrane</keyword>
<evidence type="ECO:0000256" key="3">
    <source>
        <dbReference type="ARBA" id="ARBA00022475"/>
    </source>
</evidence>
<evidence type="ECO:0000256" key="8">
    <source>
        <dbReference type="PIRNR" id="PIRNR006351"/>
    </source>
</evidence>
<dbReference type="GO" id="GO:0005886">
    <property type="term" value="C:plasma membrane"/>
    <property type="evidence" value="ECO:0007669"/>
    <property type="project" value="UniProtKB-SubCell"/>
</dbReference>
<dbReference type="Pfam" id="PF02378">
    <property type="entry name" value="PTS_EIIC"/>
    <property type="match status" value="1"/>
</dbReference>
<evidence type="ECO:0000256" key="6">
    <source>
        <dbReference type="ARBA" id="ARBA00022989"/>
    </source>
</evidence>
<dbReference type="InterPro" id="IPR003352">
    <property type="entry name" value="PTS_EIIC"/>
</dbReference>
<organism evidence="11 12">
    <name type="scientific">Clostridium butyricum</name>
    <dbReference type="NCBI Taxonomy" id="1492"/>
    <lineage>
        <taxon>Bacteria</taxon>
        <taxon>Bacillati</taxon>
        <taxon>Bacillota</taxon>
        <taxon>Clostridia</taxon>
        <taxon>Eubacteriales</taxon>
        <taxon>Clostridiaceae</taxon>
        <taxon>Clostridium</taxon>
    </lineage>
</organism>
<feature type="transmembrane region" description="Helical" evidence="9">
    <location>
        <begin position="348"/>
        <end position="373"/>
    </location>
</feature>
<dbReference type="GO" id="GO:0009401">
    <property type="term" value="P:phosphoenolpyruvate-dependent sugar phosphotransferase system"/>
    <property type="evidence" value="ECO:0007669"/>
    <property type="project" value="InterPro"/>
</dbReference>
<dbReference type="RefSeq" id="WP_146868082.1">
    <property type="nucleotide sequence ID" value="NZ_BKBC01000009.1"/>
</dbReference>
<gene>
    <name evidence="11" type="ORF">CBU02nite_10470</name>
</gene>
<evidence type="ECO:0000259" key="10">
    <source>
        <dbReference type="PROSITE" id="PS51105"/>
    </source>
</evidence>
<dbReference type="PIRSF" id="PIRSF006351">
    <property type="entry name" value="PTS_EIIC-Cellobiose"/>
    <property type="match status" value="1"/>
</dbReference>
<comment type="function">
    <text evidence="8">The phosphoenolpyruvate-dependent sugar phosphotransferase system (PTS), a major carbohydrate active -transport system, catalyzes the phosphorylation of incoming sugar substrates concomitant with their translocation across the cell membrane.</text>
</comment>
<dbReference type="NCBIfam" id="TIGR00410">
    <property type="entry name" value="lacE"/>
    <property type="match status" value="1"/>
</dbReference>
<evidence type="ECO:0000256" key="9">
    <source>
        <dbReference type="SAM" id="Phobius"/>
    </source>
</evidence>
<dbReference type="AlphaFoldDB" id="A0A512TKD0"/>
<feature type="transmembrane region" description="Helical" evidence="9">
    <location>
        <begin position="393"/>
        <end position="420"/>
    </location>
</feature>